<feature type="region of interest" description="Disordered" evidence="1">
    <location>
        <begin position="1"/>
        <end position="23"/>
    </location>
</feature>
<dbReference type="EMBL" id="KN846960">
    <property type="protein sequence ID" value="KIW64860.1"/>
    <property type="molecule type" value="Genomic_DNA"/>
</dbReference>
<protein>
    <submittedName>
        <fullName evidence="2">Uncharacterized protein</fullName>
    </submittedName>
</protein>
<dbReference type="Proteomes" id="UP000054266">
    <property type="component" value="Unassembled WGS sequence"/>
</dbReference>
<feature type="region of interest" description="Disordered" evidence="1">
    <location>
        <begin position="112"/>
        <end position="137"/>
    </location>
</feature>
<evidence type="ECO:0000256" key="1">
    <source>
        <dbReference type="SAM" id="MobiDB-lite"/>
    </source>
</evidence>
<sequence length="337" mass="37837">MYPSPKTPCPPTRPPPMDVPSPNMNEEPVFIGSTRLNITRPDYLPPDMRGCYSDGIEYYCCCNKDCDTAWAIQWTPRPRRKLPNTSVSLHTYKTFAVSKICARCEEANREADEEQKNQFEESQTKQEQAALKTGKGKGGEGILIKLVDKKNEPKGWGHQSSSNQQGDYLVDLGLHEAYKPSRKRQTAPMVLSSQHQPFCPLCWEDRCCCDRTPSERATVAKAQARLRTTYAFASGRGSEGVEHRKEMESVIEKMTAQMQRIQRALEAAKPPPAAFDEVGLSPPSELIEDVEMLAAKDPSWDVVVEADANEDWAIINHFGSIAIERRDAHVDTPTIRP</sequence>
<evidence type="ECO:0000313" key="3">
    <source>
        <dbReference type="Proteomes" id="UP000054266"/>
    </source>
</evidence>
<dbReference type="AlphaFoldDB" id="A0A0D2FD94"/>
<gene>
    <name evidence="2" type="ORF">PV04_07165</name>
</gene>
<organism evidence="2 3">
    <name type="scientific">Phialophora macrospora</name>
    <dbReference type="NCBI Taxonomy" id="1851006"/>
    <lineage>
        <taxon>Eukaryota</taxon>
        <taxon>Fungi</taxon>
        <taxon>Dikarya</taxon>
        <taxon>Ascomycota</taxon>
        <taxon>Pezizomycotina</taxon>
        <taxon>Eurotiomycetes</taxon>
        <taxon>Chaetothyriomycetidae</taxon>
        <taxon>Chaetothyriales</taxon>
        <taxon>Herpotrichiellaceae</taxon>
        <taxon>Phialophora</taxon>
    </lineage>
</organism>
<name>A0A0D2FD94_9EURO</name>
<evidence type="ECO:0000313" key="2">
    <source>
        <dbReference type="EMBL" id="KIW64860.1"/>
    </source>
</evidence>
<accession>A0A0D2FD94</accession>
<feature type="compositionally biased region" description="Basic and acidic residues" evidence="1">
    <location>
        <begin position="112"/>
        <end position="124"/>
    </location>
</feature>
<keyword evidence="3" id="KW-1185">Reference proteome</keyword>
<dbReference type="HOGENOM" id="CLU_888535_0_0_1"/>
<reference evidence="2 3" key="1">
    <citation type="submission" date="2015-01" db="EMBL/GenBank/DDBJ databases">
        <title>The Genome Sequence of Capronia semiimmersa CBS27337.</title>
        <authorList>
            <consortium name="The Broad Institute Genomics Platform"/>
            <person name="Cuomo C."/>
            <person name="de Hoog S."/>
            <person name="Gorbushina A."/>
            <person name="Stielow B."/>
            <person name="Teixiera M."/>
            <person name="Abouelleil A."/>
            <person name="Chapman S.B."/>
            <person name="Priest M."/>
            <person name="Young S.K."/>
            <person name="Wortman J."/>
            <person name="Nusbaum C."/>
            <person name="Birren B."/>
        </authorList>
    </citation>
    <scope>NUCLEOTIDE SEQUENCE [LARGE SCALE GENOMIC DNA]</scope>
    <source>
        <strain evidence="2 3">CBS 27337</strain>
    </source>
</reference>
<proteinExistence type="predicted"/>
<feature type="compositionally biased region" description="Pro residues" evidence="1">
    <location>
        <begin position="1"/>
        <end position="19"/>
    </location>
</feature>